<dbReference type="OrthoDB" id="2021186at2759"/>
<dbReference type="SMART" id="SM01406">
    <property type="entry name" value="PAPA-1"/>
    <property type="match status" value="1"/>
</dbReference>
<feature type="compositionally biased region" description="Acidic residues" evidence="1">
    <location>
        <begin position="359"/>
        <end position="370"/>
    </location>
</feature>
<feature type="region of interest" description="Disordered" evidence="1">
    <location>
        <begin position="1"/>
        <end position="68"/>
    </location>
</feature>
<accession>A0A9Q0JRD6</accession>
<dbReference type="InterPro" id="IPR006880">
    <property type="entry name" value="INO80B_C"/>
</dbReference>
<dbReference type="Pfam" id="PF04795">
    <property type="entry name" value="PAPA-1"/>
    <property type="match status" value="1"/>
</dbReference>
<name>A0A9Q0JRD6_9ROSI</name>
<dbReference type="CDD" id="cd23021">
    <property type="entry name" value="zf-HIT_IN80B"/>
    <property type="match status" value="1"/>
</dbReference>
<feature type="compositionally biased region" description="Basic residues" evidence="1">
    <location>
        <begin position="16"/>
        <end position="26"/>
    </location>
</feature>
<feature type="compositionally biased region" description="Basic and acidic residues" evidence="1">
    <location>
        <begin position="371"/>
        <end position="382"/>
    </location>
</feature>
<dbReference type="InterPro" id="IPR007529">
    <property type="entry name" value="Znf_HIT"/>
</dbReference>
<dbReference type="GO" id="GO:0031011">
    <property type="term" value="C:Ino80 complex"/>
    <property type="evidence" value="ECO:0007669"/>
    <property type="project" value="InterPro"/>
</dbReference>
<feature type="compositionally biased region" description="Basic and acidic residues" evidence="1">
    <location>
        <begin position="472"/>
        <end position="490"/>
    </location>
</feature>
<gene>
    <name evidence="3" type="ORF">Tsubulata_037453</name>
</gene>
<dbReference type="PANTHER" id="PTHR21561:SF25">
    <property type="entry name" value="OS03G0811500 PROTEIN"/>
    <property type="match status" value="1"/>
</dbReference>
<dbReference type="EMBL" id="JAKUCV010000361">
    <property type="protein sequence ID" value="KAJ4850337.1"/>
    <property type="molecule type" value="Genomic_DNA"/>
</dbReference>
<feature type="region of interest" description="Disordered" evidence="1">
    <location>
        <begin position="81"/>
        <end position="101"/>
    </location>
</feature>
<feature type="domain" description="INO80 complex subunit B-like conserved region" evidence="2">
    <location>
        <begin position="436"/>
        <end position="521"/>
    </location>
</feature>
<feature type="compositionally biased region" description="Acidic residues" evidence="1">
    <location>
        <begin position="289"/>
        <end position="299"/>
    </location>
</feature>
<evidence type="ECO:0000313" key="4">
    <source>
        <dbReference type="Proteomes" id="UP001141552"/>
    </source>
</evidence>
<sequence>MEEFGLTQFDGIGGAVRKKRSQTSRRPKPESQRISDTHDHSLSSETPPSDYMGKASSDEFGDTNPRRKEFSLNQCMSRGFPAAGAEAEQTHIGNKEDGGLNASYNGCSRRGTMINNKRSSEGVLAPANWKSSKTVKECLDSGSRSMDLYDGTEGETNSSEQLGIVVGALGNESRVKKVKLKVGGPSRTIHADSTGNGGSSKTSRSSDTSRSQQKQSLQMKFEEEHSTLDKRTGLQGVPWKDFSGSGFSLGKESSSMGKTSGKNTSGKPGGRSEPVRKSKRVPKKRVLDGEFDEDDEDDEIRYLEKLKSKLSLGSKEDDEESSVKLRNLSTMENAVPTRLLKDGKKSRSVQSLKGKDYKEEEELLSDSELEGTEKRQRKESVDLSIDCKREVALTSRQRALQSSKDGASAAANFIEFPNGLPPAPSRKQKEKLTEVEQQAKKAEAAQRRRMQVEKAAKESEAEAIRKILGQDSSRKKREEKIKKRQEEMAQERAANALTLPPNTIRCVSGPSGTVMTFSEDMGLPSVLNSKPTSYPPPREECAGPDCTTPYRYRDPKSGLPLCSLKCYKAVREEIDSKPSSS</sequence>
<dbReference type="AlphaFoldDB" id="A0A9Q0JRD6"/>
<feature type="compositionally biased region" description="Basic and acidic residues" evidence="1">
    <location>
        <begin position="430"/>
        <end position="465"/>
    </location>
</feature>
<feature type="region of interest" description="Disordered" evidence="1">
    <location>
        <begin position="396"/>
        <end position="495"/>
    </location>
</feature>
<dbReference type="Pfam" id="PF04438">
    <property type="entry name" value="zf-HIT"/>
    <property type="match status" value="1"/>
</dbReference>
<feature type="compositionally biased region" description="Basic and acidic residues" evidence="1">
    <location>
        <begin position="220"/>
        <end position="232"/>
    </location>
</feature>
<protein>
    <recommendedName>
        <fullName evidence="2">INO80 complex subunit B-like conserved region domain-containing protein</fullName>
    </recommendedName>
</protein>
<dbReference type="Proteomes" id="UP001141552">
    <property type="component" value="Unassembled WGS sequence"/>
</dbReference>
<feature type="compositionally biased region" description="Basic and acidic residues" evidence="1">
    <location>
        <begin position="27"/>
        <end position="42"/>
    </location>
</feature>
<dbReference type="InterPro" id="IPR029523">
    <property type="entry name" value="INO80B/Ies2"/>
</dbReference>
<comment type="caution">
    <text evidence="3">The sequence shown here is derived from an EMBL/GenBank/DDBJ whole genome shotgun (WGS) entry which is preliminary data.</text>
</comment>
<reference evidence="3" key="1">
    <citation type="submission" date="2022-02" db="EMBL/GenBank/DDBJ databases">
        <authorList>
            <person name="Henning P.M."/>
            <person name="McCubbin A.G."/>
            <person name="Shore J.S."/>
        </authorList>
    </citation>
    <scope>NUCLEOTIDE SEQUENCE</scope>
    <source>
        <strain evidence="3">F60SS</strain>
        <tissue evidence="3">Leaves</tissue>
    </source>
</reference>
<organism evidence="3 4">
    <name type="scientific">Turnera subulata</name>
    <dbReference type="NCBI Taxonomy" id="218843"/>
    <lineage>
        <taxon>Eukaryota</taxon>
        <taxon>Viridiplantae</taxon>
        <taxon>Streptophyta</taxon>
        <taxon>Embryophyta</taxon>
        <taxon>Tracheophyta</taxon>
        <taxon>Spermatophyta</taxon>
        <taxon>Magnoliopsida</taxon>
        <taxon>eudicotyledons</taxon>
        <taxon>Gunneridae</taxon>
        <taxon>Pentapetalae</taxon>
        <taxon>rosids</taxon>
        <taxon>fabids</taxon>
        <taxon>Malpighiales</taxon>
        <taxon>Passifloraceae</taxon>
        <taxon>Turnera</taxon>
    </lineage>
</organism>
<feature type="region of interest" description="Disordered" evidence="1">
    <location>
        <begin position="522"/>
        <end position="546"/>
    </location>
</feature>
<evidence type="ECO:0000313" key="3">
    <source>
        <dbReference type="EMBL" id="KAJ4850337.1"/>
    </source>
</evidence>
<evidence type="ECO:0000256" key="1">
    <source>
        <dbReference type="SAM" id="MobiDB-lite"/>
    </source>
</evidence>
<dbReference type="PANTHER" id="PTHR21561">
    <property type="entry name" value="INO80 COMPLEX SUBUNIT B"/>
    <property type="match status" value="1"/>
</dbReference>
<evidence type="ECO:0000259" key="2">
    <source>
        <dbReference type="SMART" id="SM01406"/>
    </source>
</evidence>
<dbReference type="GO" id="GO:0006338">
    <property type="term" value="P:chromatin remodeling"/>
    <property type="evidence" value="ECO:0007669"/>
    <property type="project" value="InterPro"/>
</dbReference>
<feature type="compositionally biased region" description="Low complexity" evidence="1">
    <location>
        <begin position="199"/>
        <end position="216"/>
    </location>
</feature>
<reference evidence="3" key="2">
    <citation type="journal article" date="2023" name="Plants (Basel)">
        <title>Annotation of the Turnera subulata (Passifloraceae) Draft Genome Reveals the S-Locus Evolved after the Divergence of Turneroideae from Passifloroideae in a Stepwise Manner.</title>
        <authorList>
            <person name="Henning P.M."/>
            <person name="Roalson E.H."/>
            <person name="Mir W."/>
            <person name="McCubbin A.G."/>
            <person name="Shore J.S."/>
        </authorList>
    </citation>
    <scope>NUCLEOTIDE SEQUENCE</scope>
    <source>
        <tissue evidence="3">Leaves</tissue>
    </source>
</reference>
<feature type="compositionally biased region" description="Polar residues" evidence="1">
    <location>
        <begin position="251"/>
        <end position="266"/>
    </location>
</feature>
<proteinExistence type="predicted"/>
<keyword evidence="4" id="KW-1185">Reference proteome</keyword>
<feature type="compositionally biased region" description="Polar residues" evidence="1">
    <location>
        <begin position="396"/>
        <end position="405"/>
    </location>
</feature>
<feature type="region of interest" description="Disordered" evidence="1">
    <location>
        <begin position="179"/>
        <end position="382"/>
    </location>
</feature>